<evidence type="ECO:0000256" key="1">
    <source>
        <dbReference type="ARBA" id="ARBA00022603"/>
    </source>
</evidence>
<dbReference type="InterPro" id="IPR002792">
    <property type="entry name" value="TRAM_dom"/>
</dbReference>
<dbReference type="PROSITE" id="PS51687">
    <property type="entry name" value="SAM_MT_RNA_M5U"/>
    <property type="match status" value="1"/>
</dbReference>
<dbReference type="Gene3D" id="3.40.50.150">
    <property type="entry name" value="Vaccinia Virus protein VP39"/>
    <property type="match status" value="1"/>
</dbReference>
<dbReference type="Pfam" id="PF01938">
    <property type="entry name" value="TRAM"/>
    <property type="match status" value="1"/>
</dbReference>
<dbReference type="InterPro" id="IPR010280">
    <property type="entry name" value="U5_MeTrfase_fam"/>
</dbReference>
<feature type="binding site" evidence="4">
    <location>
        <position position="306"/>
    </location>
    <ligand>
        <name>S-adenosyl-L-methionine</name>
        <dbReference type="ChEBI" id="CHEBI:59789"/>
    </ligand>
</feature>
<gene>
    <name evidence="6" type="ORF">HALOF300_05119</name>
</gene>
<feature type="binding site" evidence="4">
    <location>
        <position position="370"/>
    </location>
    <ligand>
        <name>S-adenosyl-L-methionine</name>
        <dbReference type="ChEBI" id="CHEBI:59789"/>
    </ligand>
</feature>
<feature type="binding site" evidence="4">
    <location>
        <position position="253"/>
    </location>
    <ligand>
        <name>S-adenosyl-L-methionine</name>
        <dbReference type="ChEBI" id="CHEBI:59789"/>
    </ligand>
</feature>
<dbReference type="AlphaFoldDB" id="A0A7M4DSH1"/>
<dbReference type="InterPro" id="IPR029063">
    <property type="entry name" value="SAM-dependent_MTases_sf"/>
</dbReference>
<dbReference type="GO" id="GO:0070041">
    <property type="term" value="F:rRNA (uridine-C5-)-methyltransferase activity"/>
    <property type="evidence" value="ECO:0007669"/>
    <property type="project" value="TreeGrafter"/>
</dbReference>
<proteinExistence type="inferred from homology"/>
<protein>
    <submittedName>
        <fullName evidence="6">Putative RNA methyltransferase/cg2084</fullName>
        <ecNumber evidence="6">2.1.1.-</ecNumber>
    </submittedName>
</protein>
<keyword evidence="3 4" id="KW-0949">S-adenosyl-L-methionine</keyword>
<dbReference type="RefSeq" id="WP_156743675.1">
    <property type="nucleotide sequence ID" value="NZ_CACRYJ010000069.1"/>
</dbReference>
<comment type="caution">
    <text evidence="6">The sequence shown here is derived from an EMBL/GenBank/DDBJ whole genome shotgun (WGS) entry which is preliminary data.</text>
</comment>
<sequence length="443" mass="45858">MASEAPTGPAGSGPATVGDVLTLDVGAPVHGGHCLARHDGRVVFVRHALPGERVRAVLTEVRRKGYWRADAIEVLTASPDRVDSVWSAAGPGGVGGGELAHVSLPGQLVWKRDVITDALRRIGRLDADHPALAGLSVERVPGDLERGGLHSRSRIELVADGEGRAGMHRYRSHEVLALTDMPFAAEPIAAANLFGRTWRPGATIQAVAPSDGEVLILVDGEPLRGGRRNVRERVHLADGREFAYRVAGGGFWQVHLEAARTLVGAVLEAAAVGPGAGVWDLYSGAGLFTVPLAGEVGPDGRVDAVEGDPRAIADARRNVHGLDQAVLHGGDVAAVLAEHNGHSGAAGAAPDAVAGPARGPAPHADVVVLDPPRAGAGAAVMDAVLAAGPDRIVYVACDPAALARDVAHARERGHELVSLRAFDLFPHTHHVECVAVLTPTTLG</sequence>
<dbReference type="InterPro" id="IPR012340">
    <property type="entry name" value="NA-bd_OB-fold"/>
</dbReference>
<organism evidence="6 7">
    <name type="scientific">Occultella aeris</name>
    <dbReference type="NCBI Taxonomy" id="2761496"/>
    <lineage>
        <taxon>Bacteria</taxon>
        <taxon>Bacillati</taxon>
        <taxon>Actinomycetota</taxon>
        <taxon>Actinomycetes</taxon>
        <taxon>Micrococcales</taxon>
        <taxon>Ruaniaceae</taxon>
        <taxon>Occultella</taxon>
    </lineage>
</organism>
<dbReference type="Gene3D" id="2.40.50.140">
    <property type="entry name" value="Nucleic acid-binding proteins"/>
    <property type="match status" value="1"/>
</dbReference>
<name>A0A7M4DSH1_9MICO</name>
<dbReference type="CDD" id="cd02440">
    <property type="entry name" value="AdoMet_MTases"/>
    <property type="match status" value="1"/>
</dbReference>
<evidence type="ECO:0000313" key="6">
    <source>
        <dbReference type="EMBL" id="VZO40415.1"/>
    </source>
</evidence>
<feature type="domain" description="TRAM" evidence="5">
    <location>
        <begin position="14"/>
        <end position="73"/>
    </location>
</feature>
<feature type="active site" description="Nucleophile" evidence="4">
    <location>
        <position position="397"/>
    </location>
</feature>
<keyword evidence="7" id="KW-1185">Reference proteome</keyword>
<dbReference type="Proteomes" id="UP000419743">
    <property type="component" value="Unassembled WGS sequence"/>
</dbReference>
<dbReference type="Pfam" id="PF05958">
    <property type="entry name" value="tRNA_U5-meth_tr"/>
    <property type="match status" value="1"/>
</dbReference>
<keyword evidence="1 4" id="KW-0489">Methyltransferase</keyword>
<evidence type="ECO:0000259" key="5">
    <source>
        <dbReference type="PROSITE" id="PS50926"/>
    </source>
</evidence>
<dbReference type="PANTHER" id="PTHR11061:SF30">
    <property type="entry name" value="TRNA (URACIL(54)-C(5))-METHYLTRANSFERASE"/>
    <property type="match status" value="1"/>
</dbReference>
<reference evidence="6 7" key="1">
    <citation type="submission" date="2019-11" db="EMBL/GenBank/DDBJ databases">
        <authorList>
            <person name="Criscuolo A."/>
        </authorList>
    </citation>
    <scope>NUCLEOTIDE SEQUENCE [LARGE SCALE GENOMIC DNA]</scope>
    <source>
        <strain evidence="6">CIP111667</strain>
    </source>
</reference>
<dbReference type="PROSITE" id="PS01231">
    <property type="entry name" value="TRMA_2"/>
    <property type="match status" value="1"/>
</dbReference>
<evidence type="ECO:0000256" key="2">
    <source>
        <dbReference type="ARBA" id="ARBA00022679"/>
    </source>
</evidence>
<evidence type="ECO:0000313" key="7">
    <source>
        <dbReference type="Proteomes" id="UP000419743"/>
    </source>
</evidence>
<dbReference type="GO" id="GO:0070475">
    <property type="term" value="P:rRNA base methylation"/>
    <property type="evidence" value="ECO:0007669"/>
    <property type="project" value="TreeGrafter"/>
</dbReference>
<keyword evidence="2 4" id="KW-0808">Transferase</keyword>
<evidence type="ECO:0000256" key="4">
    <source>
        <dbReference type="PROSITE-ProRule" id="PRU01024"/>
    </source>
</evidence>
<dbReference type="SUPFAM" id="SSF53335">
    <property type="entry name" value="S-adenosyl-L-methionine-dependent methyltransferases"/>
    <property type="match status" value="1"/>
</dbReference>
<feature type="binding site" evidence="4">
    <location>
        <position position="282"/>
    </location>
    <ligand>
        <name>S-adenosyl-L-methionine</name>
        <dbReference type="ChEBI" id="CHEBI:59789"/>
    </ligand>
</feature>
<dbReference type="EMBL" id="CACRYJ010000069">
    <property type="protein sequence ID" value="VZO40415.1"/>
    <property type="molecule type" value="Genomic_DNA"/>
</dbReference>
<dbReference type="EC" id="2.1.1.-" evidence="6"/>
<dbReference type="InterPro" id="IPR030391">
    <property type="entry name" value="MeTrfase_TrmA_CS"/>
</dbReference>
<dbReference type="PROSITE" id="PS50926">
    <property type="entry name" value="TRAM"/>
    <property type="match status" value="1"/>
</dbReference>
<dbReference type="PANTHER" id="PTHR11061">
    <property type="entry name" value="RNA M5U METHYLTRANSFERASE"/>
    <property type="match status" value="1"/>
</dbReference>
<dbReference type="SUPFAM" id="SSF50249">
    <property type="entry name" value="Nucleic acid-binding proteins"/>
    <property type="match status" value="1"/>
</dbReference>
<comment type="similarity">
    <text evidence="4">Belongs to the class I-like SAM-binding methyltransferase superfamily. RNA M5U methyltransferase family.</text>
</comment>
<evidence type="ECO:0000256" key="3">
    <source>
        <dbReference type="ARBA" id="ARBA00022691"/>
    </source>
</evidence>
<accession>A0A7M4DSH1</accession>